<dbReference type="STRING" id="593750.Metfor_1751"/>
<dbReference type="GeneID" id="14308140"/>
<reference evidence="2" key="1">
    <citation type="submission" date="2011-12" db="EMBL/GenBank/DDBJ databases">
        <title>Complete sequence of Methanoregula formicicum SMSP.</title>
        <authorList>
            <person name="Lucas S."/>
            <person name="Han J."/>
            <person name="Lapidus A."/>
            <person name="Cheng J.-F."/>
            <person name="Goodwin L."/>
            <person name="Pitluck S."/>
            <person name="Peters L."/>
            <person name="Ovchinnikova G."/>
            <person name="Teshima H."/>
            <person name="Detter J.C."/>
            <person name="Han C."/>
            <person name="Tapia R."/>
            <person name="Land M."/>
            <person name="Hauser L."/>
            <person name="Kyrpides N."/>
            <person name="Ivanova N."/>
            <person name="Pagani I."/>
            <person name="Imachi H."/>
            <person name="Tamaki H."/>
            <person name="Sekiguchi Y."/>
            <person name="Kamagata Y."/>
            <person name="Cadillo-Quiroz H."/>
            <person name="Zinder S."/>
            <person name="Liu W.-T."/>
            <person name="Woyke T."/>
        </authorList>
    </citation>
    <scope>NUCLEOTIDE SEQUENCE [LARGE SCALE GENOMIC DNA]</scope>
    <source>
        <strain evidence="2">DSM 22288 / NBRC 105244 / SMSP</strain>
    </source>
</reference>
<sequence length="150" mass="17284">MSDFEREIVHCLNRFFKTHHIQGFAYRLKQHKFTSQYVDVLVDSLNPSYYLSIECKSIIDKKLYFSQHFHADKKNVHQVDAISDFLAKTGRIGFLAVEFRQGPGKPSEAFLIPWATVVAHFKENKGITIDDARSGIALAKCKEGYVLERM</sequence>
<organism evidence="1 2">
    <name type="scientific">Methanoregula formicica (strain DSM 22288 / NBRC 105244 / SMSP)</name>
    <dbReference type="NCBI Taxonomy" id="593750"/>
    <lineage>
        <taxon>Archaea</taxon>
        <taxon>Methanobacteriati</taxon>
        <taxon>Methanobacteriota</taxon>
        <taxon>Stenosarchaea group</taxon>
        <taxon>Methanomicrobia</taxon>
        <taxon>Methanomicrobiales</taxon>
        <taxon>Methanoregulaceae</taxon>
        <taxon>Methanoregula</taxon>
    </lineage>
</organism>
<dbReference type="AlphaFoldDB" id="L0HFJ8"/>
<proteinExistence type="predicted"/>
<reference evidence="1 2" key="2">
    <citation type="journal article" date="2014" name="Genome Announc.">
        <title>Complete Genome Sequence of Methanoregula formicica SMSPT, a Mesophilic Hydrogenotrophic Methanogen Isolated from a Methanogenic Upflow Anaerobic Sludge Blanket Reactor.</title>
        <authorList>
            <person name="Yamamoto K."/>
            <person name="Tamaki H."/>
            <person name="Cadillo-Quiroz H."/>
            <person name="Imachi H."/>
            <person name="Kyrpides N."/>
            <person name="Woyke T."/>
            <person name="Goodwin L."/>
            <person name="Zinder S.H."/>
            <person name="Kamagata Y."/>
            <person name="Liu W.T."/>
        </authorList>
    </citation>
    <scope>NUCLEOTIDE SEQUENCE [LARGE SCALE GENOMIC DNA]</scope>
    <source>
        <strain evidence="2">DSM 22288 / NBRC 105244 / SMSP</strain>
    </source>
</reference>
<dbReference type="OrthoDB" id="148060at2157"/>
<protein>
    <submittedName>
        <fullName evidence="1">Holliday junction resolvase</fullName>
    </submittedName>
</protein>
<dbReference type="InParanoid" id="L0HFJ8"/>
<evidence type="ECO:0000313" key="2">
    <source>
        <dbReference type="Proteomes" id="UP000010824"/>
    </source>
</evidence>
<name>L0HFJ8_METFS</name>
<dbReference type="Proteomes" id="UP000010824">
    <property type="component" value="Chromosome"/>
</dbReference>
<dbReference type="KEGG" id="mfo:Metfor_1751"/>
<keyword evidence="2" id="KW-1185">Reference proteome</keyword>
<dbReference type="Gene3D" id="3.40.1350.10">
    <property type="match status" value="1"/>
</dbReference>
<gene>
    <name evidence="1" type="ordered locus">Metfor_1751</name>
</gene>
<dbReference type="eggNOG" id="arCOG04970">
    <property type="taxonomic scope" value="Archaea"/>
</dbReference>
<dbReference type="HOGENOM" id="CLU_1492994_0_0_2"/>
<dbReference type="RefSeq" id="WP_015285738.1">
    <property type="nucleotide sequence ID" value="NC_019943.1"/>
</dbReference>
<dbReference type="EMBL" id="CP003167">
    <property type="protein sequence ID" value="AGB02775.1"/>
    <property type="molecule type" value="Genomic_DNA"/>
</dbReference>
<dbReference type="GO" id="GO:0003676">
    <property type="term" value="F:nucleic acid binding"/>
    <property type="evidence" value="ECO:0007669"/>
    <property type="project" value="InterPro"/>
</dbReference>
<dbReference type="InterPro" id="IPR011856">
    <property type="entry name" value="tRNA_endonuc-like_dom_sf"/>
</dbReference>
<evidence type="ECO:0000313" key="1">
    <source>
        <dbReference type="EMBL" id="AGB02775.1"/>
    </source>
</evidence>
<accession>L0HFJ8</accession>